<organism evidence="2 3">
    <name type="scientific">Sinomonas flava</name>
    <dbReference type="NCBI Taxonomy" id="496857"/>
    <lineage>
        <taxon>Bacteria</taxon>
        <taxon>Bacillati</taxon>
        <taxon>Actinomycetota</taxon>
        <taxon>Actinomycetes</taxon>
        <taxon>Micrococcales</taxon>
        <taxon>Micrococcaceae</taxon>
        <taxon>Sinomonas</taxon>
    </lineage>
</organism>
<gene>
    <name evidence="2" type="ORF">GCM10009849_28970</name>
</gene>
<dbReference type="PANTHER" id="PTHR38342:SF1">
    <property type="entry name" value="SLR5037 PROTEIN"/>
    <property type="match status" value="1"/>
</dbReference>
<dbReference type="Gene3D" id="3.30.310.70">
    <property type="entry name" value="TT1751-like domain"/>
    <property type="match status" value="1"/>
</dbReference>
<protein>
    <submittedName>
        <fullName evidence="2">DUF302 domain-containing protein</fullName>
    </submittedName>
</protein>
<dbReference type="InterPro" id="IPR005180">
    <property type="entry name" value="DUF302"/>
</dbReference>
<evidence type="ECO:0000259" key="1">
    <source>
        <dbReference type="Pfam" id="PF03625"/>
    </source>
</evidence>
<dbReference type="InterPro" id="IPR016796">
    <property type="entry name" value="UCP021774"/>
</dbReference>
<comment type="caution">
    <text evidence="2">The sequence shown here is derived from an EMBL/GenBank/DDBJ whole genome shotgun (WGS) entry which is preliminary data.</text>
</comment>
<dbReference type="InterPro" id="IPR035923">
    <property type="entry name" value="TT1751-like_sf"/>
</dbReference>
<evidence type="ECO:0000313" key="3">
    <source>
        <dbReference type="Proteomes" id="UP001500432"/>
    </source>
</evidence>
<dbReference type="PIRSF" id="PIRSF021774">
    <property type="entry name" value="UCP021774"/>
    <property type="match status" value="1"/>
</dbReference>
<evidence type="ECO:0000313" key="2">
    <source>
        <dbReference type="EMBL" id="GAA2202069.1"/>
    </source>
</evidence>
<dbReference type="CDD" id="cd14797">
    <property type="entry name" value="DUF302"/>
    <property type="match status" value="1"/>
</dbReference>
<name>A0ABP5NR93_9MICC</name>
<dbReference type="EMBL" id="BAAAQW010000009">
    <property type="protein sequence ID" value="GAA2202069.1"/>
    <property type="molecule type" value="Genomic_DNA"/>
</dbReference>
<feature type="domain" description="DUF302" evidence="1">
    <location>
        <begin position="35"/>
        <end position="103"/>
    </location>
</feature>
<dbReference type="Proteomes" id="UP001500432">
    <property type="component" value="Unassembled WGS sequence"/>
</dbReference>
<dbReference type="Pfam" id="PF03625">
    <property type="entry name" value="DUF302"/>
    <property type="match status" value="1"/>
</dbReference>
<accession>A0ABP5NR93</accession>
<keyword evidence="3" id="KW-1185">Reference proteome</keyword>
<sequence length="136" mass="14016">MAYTLTTHVPLPYAEAVDAVKAALADQGFGVLTEIDIRKTFTAKLGDEAGDSVGDYVILGACNPNLASRALGAEPEMGALLPCNVVVRRAVGAEETTVEAIDPQTMVQLSSSGQVKEVADDAGTRLRAALAAVSGQ</sequence>
<proteinExistence type="predicted"/>
<reference evidence="3" key="1">
    <citation type="journal article" date="2019" name="Int. J. Syst. Evol. Microbiol.">
        <title>The Global Catalogue of Microorganisms (GCM) 10K type strain sequencing project: providing services to taxonomists for standard genome sequencing and annotation.</title>
        <authorList>
            <consortium name="The Broad Institute Genomics Platform"/>
            <consortium name="The Broad Institute Genome Sequencing Center for Infectious Disease"/>
            <person name="Wu L."/>
            <person name="Ma J."/>
        </authorList>
    </citation>
    <scope>NUCLEOTIDE SEQUENCE [LARGE SCALE GENOMIC DNA]</scope>
    <source>
        <strain evidence="3">JCM 16034</strain>
    </source>
</reference>
<dbReference type="PANTHER" id="PTHR38342">
    <property type="entry name" value="SLR5037 PROTEIN"/>
    <property type="match status" value="1"/>
</dbReference>
<dbReference type="SUPFAM" id="SSF103247">
    <property type="entry name" value="TT1751-like"/>
    <property type="match status" value="1"/>
</dbReference>
<dbReference type="RefSeq" id="WP_344300479.1">
    <property type="nucleotide sequence ID" value="NZ_BAAAQW010000009.1"/>
</dbReference>